<gene>
    <name evidence="1" type="ORF">TCAL_17266</name>
</gene>
<protein>
    <submittedName>
        <fullName evidence="1">Uncharacterized protein</fullName>
    </submittedName>
</protein>
<dbReference type="AlphaFoldDB" id="A0A553NZG8"/>
<dbReference type="Proteomes" id="UP000318571">
    <property type="component" value="Chromosome 9"/>
</dbReference>
<sequence length="171" mass="18978">MEFDLVIGLSNAPTTDGQGDTDSLDTFGSNGCKQTIIESANAKWHLGPSQYGLKSPMLHMRLLSPPSDPKAWMMIQPRGQQRWATFSALAMIIMMTTTTTTLLTRAEDLVEEKHTAYVTGDIILGGLFPMHEHNITKKEKPCGAIKEEKGIQNLYLIIGKFYLPRGKRIVA</sequence>
<organism evidence="1 2">
    <name type="scientific">Tigriopus californicus</name>
    <name type="common">Marine copepod</name>
    <dbReference type="NCBI Taxonomy" id="6832"/>
    <lineage>
        <taxon>Eukaryota</taxon>
        <taxon>Metazoa</taxon>
        <taxon>Ecdysozoa</taxon>
        <taxon>Arthropoda</taxon>
        <taxon>Crustacea</taxon>
        <taxon>Multicrustacea</taxon>
        <taxon>Hexanauplia</taxon>
        <taxon>Copepoda</taxon>
        <taxon>Harpacticoida</taxon>
        <taxon>Harpacticidae</taxon>
        <taxon>Tigriopus</taxon>
    </lineage>
</organism>
<name>A0A553NZG8_TIGCA</name>
<accession>A0A553NZG8</accession>
<dbReference type="EMBL" id="VCGU01000009">
    <property type="protein sequence ID" value="TRY70836.1"/>
    <property type="molecule type" value="Genomic_DNA"/>
</dbReference>
<comment type="caution">
    <text evidence="1">The sequence shown here is derived from an EMBL/GenBank/DDBJ whole genome shotgun (WGS) entry which is preliminary data.</text>
</comment>
<proteinExistence type="predicted"/>
<evidence type="ECO:0000313" key="2">
    <source>
        <dbReference type="Proteomes" id="UP000318571"/>
    </source>
</evidence>
<reference evidence="1 2" key="1">
    <citation type="journal article" date="2018" name="Nat. Ecol. Evol.">
        <title>Genomic signatures of mitonuclear coevolution across populations of Tigriopus californicus.</title>
        <authorList>
            <person name="Barreto F.S."/>
            <person name="Watson E.T."/>
            <person name="Lima T.G."/>
            <person name="Willett C.S."/>
            <person name="Edmands S."/>
            <person name="Li W."/>
            <person name="Burton R.S."/>
        </authorList>
    </citation>
    <scope>NUCLEOTIDE SEQUENCE [LARGE SCALE GENOMIC DNA]</scope>
    <source>
        <strain evidence="1 2">San Diego</strain>
    </source>
</reference>
<evidence type="ECO:0000313" key="1">
    <source>
        <dbReference type="EMBL" id="TRY70836.1"/>
    </source>
</evidence>
<keyword evidence="2" id="KW-1185">Reference proteome</keyword>
<dbReference type="Gene3D" id="3.40.50.2300">
    <property type="match status" value="1"/>
</dbReference>